<evidence type="ECO:0000313" key="2">
    <source>
        <dbReference type="EMBL" id="MTF40050.1"/>
    </source>
</evidence>
<feature type="transmembrane region" description="Helical" evidence="1">
    <location>
        <begin position="45"/>
        <end position="64"/>
    </location>
</feature>
<keyword evidence="1" id="KW-1133">Transmembrane helix</keyword>
<name>A0A844GVB1_9CHRO</name>
<protein>
    <submittedName>
        <fullName evidence="2">Uncharacterized protein</fullName>
    </submittedName>
</protein>
<evidence type="ECO:0000313" key="3">
    <source>
        <dbReference type="Proteomes" id="UP000437131"/>
    </source>
</evidence>
<feature type="transmembrane region" description="Helical" evidence="1">
    <location>
        <begin position="102"/>
        <end position="126"/>
    </location>
</feature>
<proteinExistence type="predicted"/>
<comment type="caution">
    <text evidence="2">The sequence shown here is derived from an EMBL/GenBank/DDBJ whole genome shotgun (WGS) entry which is preliminary data.</text>
</comment>
<gene>
    <name evidence="2" type="ORF">GGC33_14090</name>
</gene>
<feature type="transmembrane region" description="Helical" evidence="1">
    <location>
        <begin position="21"/>
        <end position="39"/>
    </location>
</feature>
<reference evidence="2 3" key="1">
    <citation type="submission" date="2019-11" db="EMBL/GenBank/DDBJ databases">
        <title>Isolation of a new High Light Tolerant Cyanobacteria.</title>
        <authorList>
            <person name="Dobson Z."/>
            <person name="Vaughn N."/>
            <person name="Vaughn M."/>
            <person name="Fromme P."/>
            <person name="Mazor Y."/>
        </authorList>
    </citation>
    <scope>NUCLEOTIDE SEQUENCE [LARGE SCALE GENOMIC DNA]</scope>
    <source>
        <strain evidence="2 3">0216</strain>
    </source>
</reference>
<dbReference type="RefSeq" id="WP_196215618.1">
    <property type="nucleotide sequence ID" value="NZ_WMIA01000021.1"/>
</dbReference>
<keyword evidence="1" id="KW-0812">Transmembrane</keyword>
<dbReference type="EMBL" id="WMIA01000021">
    <property type="protein sequence ID" value="MTF40050.1"/>
    <property type="molecule type" value="Genomic_DNA"/>
</dbReference>
<organism evidence="2 3">
    <name type="scientific">Cyanobacterium aponinum 0216</name>
    <dbReference type="NCBI Taxonomy" id="2676140"/>
    <lineage>
        <taxon>Bacteria</taxon>
        <taxon>Bacillati</taxon>
        <taxon>Cyanobacteriota</taxon>
        <taxon>Cyanophyceae</taxon>
        <taxon>Oscillatoriophycideae</taxon>
        <taxon>Chroococcales</taxon>
        <taxon>Geminocystaceae</taxon>
        <taxon>Cyanobacterium</taxon>
    </lineage>
</organism>
<accession>A0A844GVB1</accession>
<evidence type="ECO:0000256" key="1">
    <source>
        <dbReference type="SAM" id="Phobius"/>
    </source>
</evidence>
<dbReference type="Proteomes" id="UP000437131">
    <property type="component" value="Unassembled WGS sequence"/>
</dbReference>
<dbReference type="AlphaFoldDB" id="A0A844GVB1"/>
<feature type="transmembrane region" description="Helical" evidence="1">
    <location>
        <begin position="71"/>
        <end position="90"/>
    </location>
</feature>
<keyword evidence="1" id="KW-0472">Membrane</keyword>
<sequence>MTTLWIPSIIYIGIYMLVKTQWLRILLSFTALSLIYLLVLKTLQVDFTIFSTILDIYFFILLITPKFVWRWISGLLVFIAGLFLAMLPNIPIPVVGGTVDFGIFSGLFLFLFFFIHNLASFIQLFANIFGDNFNLSANNT</sequence>